<accession>S4NXD3</accession>
<evidence type="ECO:0000256" key="1">
    <source>
        <dbReference type="SAM" id="Phobius"/>
    </source>
</evidence>
<feature type="transmembrane region" description="Helical" evidence="1">
    <location>
        <begin position="6"/>
        <end position="30"/>
    </location>
</feature>
<keyword evidence="1" id="KW-0472">Membrane</keyword>
<proteinExistence type="predicted"/>
<keyword evidence="1" id="KW-1133">Transmembrane helix</keyword>
<name>S4NXD3_9NEOP</name>
<feature type="non-terminal residue" evidence="2">
    <location>
        <position position="69"/>
    </location>
</feature>
<keyword evidence="1" id="KW-0812">Transmembrane</keyword>
<dbReference type="AlphaFoldDB" id="S4NXD3"/>
<sequence length="69" mass="8286">PYEKLIFLLLIFLYIVSVAVRAFTTGLVAVKKKRITLFKVSNSWFISYNYIKYVIFSNNYNILFQFKYN</sequence>
<dbReference type="EMBL" id="GAIX01009094">
    <property type="protein sequence ID" value="JAA83466.1"/>
    <property type="molecule type" value="Transcribed_RNA"/>
</dbReference>
<evidence type="ECO:0000313" key="2">
    <source>
        <dbReference type="EMBL" id="JAA83466.1"/>
    </source>
</evidence>
<feature type="non-terminal residue" evidence="2">
    <location>
        <position position="1"/>
    </location>
</feature>
<reference evidence="2" key="2">
    <citation type="submission" date="2013-05" db="EMBL/GenBank/DDBJ databases">
        <authorList>
            <person name="Carter J.-M."/>
            <person name="Baker S.C."/>
            <person name="Pink R."/>
            <person name="Carter D.R.F."/>
            <person name="Collins A."/>
            <person name="Tomlin J."/>
            <person name="Gibbs M."/>
            <person name="Breuker C.J."/>
        </authorList>
    </citation>
    <scope>NUCLEOTIDE SEQUENCE</scope>
    <source>
        <tissue evidence="2">Ovary</tissue>
    </source>
</reference>
<reference evidence="2" key="1">
    <citation type="journal article" date="2013" name="BMC Genomics">
        <title>Unscrambling butterfly oogenesis.</title>
        <authorList>
            <person name="Carter J.M."/>
            <person name="Baker S.C."/>
            <person name="Pink R."/>
            <person name="Carter D.R."/>
            <person name="Collins A."/>
            <person name="Tomlin J."/>
            <person name="Gibbs M."/>
            <person name="Breuker C.J."/>
        </authorList>
    </citation>
    <scope>NUCLEOTIDE SEQUENCE</scope>
    <source>
        <tissue evidence="2">Ovary</tissue>
    </source>
</reference>
<protein>
    <submittedName>
        <fullName evidence="2">Uncharacterized protein</fullName>
    </submittedName>
</protein>
<organism evidence="2">
    <name type="scientific">Pararge aegeria</name>
    <name type="common">speckled wood butterfly</name>
    <dbReference type="NCBI Taxonomy" id="116150"/>
    <lineage>
        <taxon>Eukaryota</taxon>
        <taxon>Metazoa</taxon>
        <taxon>Ecdysozoa</taxon>
        <taxon>Arthropoda</taxon>
        <taxon>Hexapoda</taxon>
        <taxon>Insecta</taxon>
        <taxon>Pterygota</taxon>
        <taxon>Neoptera</taxon>
        <taxon>Endopterygota</taxon>
        <taxon>Lepidoptera</taxon>
        <taxon>Glossata</taxon>
        <taxon>Ditrysia</taxon>
        <taxon>Papilionoidea</taxon>
        <taxon>Nymphalidae</taxon>
        <taxon>Satyrinae</taxon>
        <taxon>Satyrini</taxon>
        <taxon>Parargina</taxon>
        <taxon>Pararge</taxon>
    </lineage>
</organism>